<gene>
    <name evidence="1" type="ORF">H3Z82_03075</name>
</gene>
<comment type="caution">
    <text evidence="1">The sequence shown here is derived from an EMBL/GenBank/DDBJ whole genome shotgun (WGS) entry which is preliminary data.</text>
</comment>
<dbReference type="RefSeq" id="WP_182202421.1">
    <property type="nucleotide sequence ID" value="NZ_JACGLT010000002.1"/>
</dbReference>
<dbReference type="EMBL" id="JACGLT010000002">
    <property type="protein sequence ID" value="MBA6151702.1"/>
    <property type="molecule type" value="Genomic_DNA"/>
</dbReference>
<evidence type="ECO:0000313" key="2">
    <source>
        <dbReference type="Proteomes" id="UP000541857"/>
    </source>
</evidence>
<accession>A0A7W2M2U3</accession>
<organism evidence="1 2">
    <name type="scientific">Gelidibacter maritimus</name>
    <dbReference type="NCBI Taxonomy" id="2761487"/>
    <lineage>
        <taxon>Bacteria</taxon>
        <taxon>Pseudomonadati</taxon>
        <taxon>Bacteroidota</taxon>
        <taxon>Flavobacteriia</taxon>
        <taxon>Flavobacteriales</taxon>
        <taxon>Flavobacteriaceae</taxon>
        <taxon>Gelidibacter</taxon>
    </lineage>
</organism>
<protein>
    <submittedName>
        <fullName evidence="1">Uncharacterized protein</fullName>
    </submittedName>
</protein>
<evidence type="ECO:0000313" key="1">
    <source>
        <dbReference type="EMBL" id="MBA6151702.1"/>
    </source>
</evidence>
<keyword evidence="2" id="KW-1185">Reference proteome</keyword>
<dbReference type="Proteomes" id="UP000541857">
    <property type="component" value="Unassembled WGS sequence"/>
</dbReference>
<dbReference type="AlphaFoldDB" id="A0A7W2M2U3"/>
<sequence>MNTFTSIIIALYSITSIFSERIAVTIIFENFSDKTAISGVFYISETNQRLEINSLEPFTITLPKKGRYQFEFYSEDVKAFIYYPTKITKRKNTVTIRLENRTNNSEAISVPIKDISNFSNEQIEDGINNGTINFIVHGLTALSPDAIKLFKDVYGIGFISENCVIDPMSYRTAINTNKRIEAYLNYKFGEDWQNKLPAPPFGL</sequence>
<reference evidence="1 2" key="1">
    <citation type="submission" date="2020-07" db="EMBL/GenBank/DDBJ databases">
        <title>Bacterium isolated from marine sediment.</title>
        <authorList>
            <person name="Shang D."/>
        </authorList>
    </citation>
    <scope>NUCLEOTIDE SEQUENCE [LARGE SCALE GENOMIC DNA]</scope>
    <source>
        <strain evidence="1 2">F6074</strain>
    </source>
</reference>
<name>A0A7W2M2U3_9FLAO</name>
<proteinExistence type="predicted"/>